<proteinExistence type="predicted"/>
<dbReference type="PANTHER" id="PTHR40274:SF4">
    <property type="entry name" value="BLL1406 PROTEIN"/>
    <property type="match status" value="1"/>
</dbReference>
<dbReference type="EMBL" id="BAAATZ010000029">
    <property type="protein sequence ID" value="GAA2734380.1"/>
    <property type="molecule type" value="Genomic_DNA"/>
</dbReference>
<dbReference type="Proteomes" id="UP001501842">
    <property type="component" value="Unassembled WGS sequence"/>
</dbReference>
<organism evidence="2 3">
    <name type="scientific">Actinocorallia aurantiaca</name>
    <dbReference type="NCBI Taxonomy" id="46204"/>
    <lineage>
        <taxon>Bacteria</taxon>
        <taxon>Bacillati</taxon>
        <taxon>Actinomycetota</taxon>
        <taxon>Actinomycetes</taxon>
        <taxon>Streptosporangiales</taxon>
        <taxon>Thermomonosporaceae</taxon>
        <taxon>Actinocorallia</taxon>
    </lineage>
</organism>
<dbReference type="Gene3D" id="2.120.10.30">
    <property type="entry name" value="TolB, C-terminal domain"/>
    <property type="match status" value="3"/>
</dbReference>
<name>A0ABN3ULQ0_9ACTN</name>
<keyword evidence="3" id="KW-1185">Reference proteome</keyword>
<comment type="caution">
    <text evidence="2">The sequence shown here is derived from an EMBL/GenBank/DDBJ whole genome shotgun (WGS) entry which is preliminary data.</text>
</comment>
<evidence type="ECO:0000259" key="1">
    <source>
        <dbReference type="Pfam" id="PF08450"/>
    </source>
</evidence>
<dbReference type="SUPFAM" id="SSF63829">
    <property type="entry name" value="Calcium-dependent phosphotriesterase"/>
    <property type="match status" value="1"/>
</dbReference>
<feature type="domain" description="SMP-30/Gluconolactonase/LRE-like region" evidence="1">
    <location>
        <begin position="33"/>
        <end position="255"/>
    </location>
</feature>
<evidence type="ECO:0000313" key="2">
    <source>
        <dbReference type="EMBL" id="GAA2734380.1"/>
    </source>
</evidence>
<dbReference type="PANTHER" id="PTHR40274">
    <property type="entry name" value="VIRGINIAMYCIN B LYASE"/>
    <property type="match status" value="1"/>
</dbReference>
<dbReference type="SUPFAM" id="SSF101898">
    <property type="entry name" value="NHL repeat"/>
    <property type="match status" value="1"/>
</dbReference>
<protein>
    <submittedName>
        <fullName evidence="2">SMP-30/gluconolactonase/LRE family protein</fullName>
    </submittedName>
</protein>
<accession>A0ABN3ULQ0</accession>
<dbReference type="InterPro" id="IPR051344">
    <property type="entry name" value="Vgb"/>
</dbReference>
<reference evidence="2 3" key="1">
    <citation type="journal article" date="2019" name="Int. J. Syst. Evol. Microbiol.">
        <title>The Global Catalogue of Microorganisms (GCM) 10K type strain sequencing project: providing services to taxonomists for standard genome sequencing and annotation.</title>
        <authorList>
            <consortium name="The Broad Institute Genomics Platform"/>
            <consortium name="The Broad Institute Genome Sequencing Center for Infectious Disease"/>
            <person name="Wu L."/>
            <person name="Ma J."/>
        </authorList>
    </citation>
    <scope>NUCLEOTIDE SEQUENCE [LARGE SCALE GENOMIC DNA]</scope>
    <source>
        <strain evidence="2 3">JCM 8201</strain>
    </source>
</reference>
<dbReference type="InterPro" id="IPR013658">
    <property type="entry name" value="SGL"/>
</dbReference>
<dbReference type="RefSeq" id="WP_344454689.1">
    <property type="nucleotide sequence ID" value="NZ_BAAATZ010000029.1"/>
</dbReference>
<gene>
    <name evidence="2" type="ORF">GCM10010439_56610</name>
</gene>
<sequence length="535" mass="55375">MFLQGSRHAGATPIGLAEGWSLERLTPPSRLFGANGLRTGPDGRIYVAQVAGSQISALDVETGELETVSAQGADIVAPDDVAFDAQGDLYATEYYDGRVSVRGADGRTRVLRDDVPGANGITIHRGRLFIDECRIGGRLLELDPNGGAPRVLLENLPMPNAMEFGPDGKLYYPLLGTNDIWRIDPDGGEPERVAGDLGVPDAVKFDAEGHIVSTQVGTGEVLRIDPRSGDRTVLATIAPGLDNLTFVGNRLFVSSFTGQITEILGGGATRAVLPGGLTWPLDLTTGADGTLYVSDGTYFYVLTPGGELRMLGMLFSPGWPGYIRGVTADGEGEFVVTTSNGQIARWRPASGEHDVLAGETEPLDQLYGVAVAPDGAVVAAELGTGRVLSVRNGEGTTLASGLDRPMGVAFDADGACLVSESGAGRVVSITGSGVDTVVDGLETPQGILVRGGKLLIVDAGVKALIEVDLDSKSRTVIARDLPVGAPPGVDPKPLKGLPPFSGPQGLFAGIAAGPDGTLYISADAEGSVLALRKAG</sequence>
<dbReference type="Pfam" id="PF08450">
    <property type="entry name" value="SGL"/>
    <property type="match status" value="1"/>
</dbReference>
<dbReference type="InterPro" id="IPR011042">
    <property type="entry name" value="6-blade_b-propeller_TolB-like"/>
</dbReference>
<evidence type="ECO:0000313" key="3">
    <source>
        <dbReference type="Proteomes" id="UP001501842"/>
    </source>
</evidence>